<keyword evidence="8" id="KW-1185">Reference proteome</keyword>
<dbReference type="Pfam" id="PF03088">
    <property type="entry name" value="Str_synth"/>
    <property type="match status" value="1"/>
</dbReference>
<feature type="domain" description="Strictosidine synthase conserved region" evidence="6">
    <location>
        <begin position="155"/>
        <end position="206"/>
    </location>
</feature>
<evidence type="ECO:0000256" key="5">
    <source>
        <dbReference type="SAM" id="Phobius"/>
    </source>
</evidence>
<feature type="transmembrane region" description="Helical" evidence="5">
    <location>
        <begin position="12"/>
        <end position="30"/>
    </location>
</feature>
<dbReference type="SUPFAM" id="SSF63829">
    <property type="entry name" value="Calcium-dependent phosphotriesterase"/>
    <property type="match status" value="1"/>
</dbReference>
<dbReference type="InterPro" id="IPR011042">
    <property type="entry name" value="6-blade_b-propeller_TolB-like"/>
</dbReference>
<keyword evidence="5" id="KW-1133">Transmembrane helix</keyword>
<evidence type="ECO:0000256" key="3">
    <source>
        <dbReference type="ARBA" id="ARBA00022554"/>
    </source>
</evidence>
<evidence type="ECO:0000313" key="8">
    <source>
        <dbReference type="Proteomes" id="UP000595140"/>
    </source>
</evidence>
<dbReference type="GO" id="GO:0016787">
    <property type="term" value="F:hydrolase activity"/>
    <property type="evidence" value="ECO:0007669"/>
    <property type="project" value="TreeGrafter"/>
</dbReference>
<keyword evidence="3" id="KW-0926">Vacuole</keyword>
<dbReference type="Proteomes" id="UP000595140">
    <property type="component" value="Unassembled WGS sequence"/>
</dbReference>
<organism evidence="7 8">
    <name type="scientific">Cuscuta campestris</name>
    <dbReference type="NCBI Taxonomy" id="132261"/>
    <lineage>
        <taxon>Eukaryota</taxon>
        <taxon>Viridiplantae</taxon>
        <taxon>Streptophyta</taxon>
        <taxon>Embryophyta</taxon>
        <taxon>Tracheophyta</taxon>
        <taxon>Spermatophyta</taxon>
        <taxon>Magnoliopsida</taxon>
        <taxon>eudicotyledons</taxon>
        <taxon>Gunneridae</taxon>
        <taxon>Pentapetalae</taxon>
        <taxon>asterids</taxon>
        <taxon>lamiids</taxon>
        <taxon>Solanales</taxon>
        <taxon>Convolvulaceae</taxon>
        <taxon>Cuscuteae</taxon>
        <taxon>Cuscuta</taxon>
        <taxon>Cuscuta subgen. Grammica</taxon>
        <taxon>Cuscuta sect. Cleistogrammica</taxon>
    </lineage>
</organism>
<protein>
    <recommendedName>
        <fullName evidence="6">Strictosidine synthase conserved region domain-containing protein</fullName>
    </recommendedName>
</protein>
<dbReference type="GO" id="GO:0012505">
    <property type="term" value="C:endomembrane system"/>
    <property type="evidence" value="ECO:0007669"/>
    <property type="project" value="TreeGrafter"/>
</dbReference>
<proteinExistence type="inferred from homology"/>
<dbReference type="GO" id="GO:0005773">
    <property type="term" value="C:vacuole"/>
    <property type="evidence" value="ECO:0007669"/>
    <property type="project" value="UniProtKB-SubCell"/>
</dbReference>
<comment type="similarity">
    <text evidence="2">Belongs to the strictosidine synthase family.</text>
</comment>
<dbReference type="InterPro" id="IPR018119">
    <property type="entry name" value="Strictosidine_synth_cons-reg"/>
</dbReference>
<accession>A0A484LWW9</accession>
<comment type="subcellular location">
    <subcellularLocation>
        <location evidence="1">Vacuole</location>
    </subcellularLocation>
</comment>
<dbReference type="PANTHER" id="PTHR10426:SF111">
    <property type="entry name" value="PROTEIN STRICTOSIDINE SYNTHASE-LIKE 1"/>
    <property type="match status" value="1"/>
</dbReference>
<dbReference type="EMBL" id="OOIL02002122">
    <property type="protein sequence ID" value="VFQ80466.1"/>
    <property type="molecule type" value="Genomic_DNA"/>
</dbReference>
<evidence type="ECO:0000259" key="6">
    <source>
        <dbReference type="Pfam" id="PF03088"/>
    </source>
</evidence>
<sequence>MAIGSREFQKWGAATAVMAVLVVFVGPSIIGPESIAGSKNVLTTARMIPLPVNGPESMDWDPRGEGPYVGATDGHILKWRGEDLGWVEFAHSTPHRGNCSRTKVEPACGRPLGLSFEKKTGDLYFCDGYLGIMKVGADGGLAEKVVDVVEGQKIIVIRYDKKTKEGKVVMDRLHFPNGLALSKDGSFVLSCEVPTQLVHRYWVKGPKAGTRNIFAKLPGYADNIRRTETGDFWVALHSKKTPFSRFSLMHPWIGKFFMKTLKMELLVFLFEGGKPHAGAVKLCGETGEVLEILEDSEGKNMKFISEVQERDGKLWFGSVFLPSIWVLDRR</sequence>
<keyword evidence="5" id="KW-0472">Membrane</keyword>
<gene>
    <name evidence="7" type="ORF">CCAM_LOCUS22242</name>
</gene>
<dbReference type="Gene3D" id="2.120.10.30">
    <property type="entry name" value="TolB, C-terminal domain"/>
    <property type="match status" value="2"/>
</dbReference>
<name>A0A484LWW9_9ASTE</name>
<evidence type="ECO:0000256" key="2">
    <source>
        <dbReference type="ARBA" id="ARBA00009191"/>
    </source>
</evidence>
<evidence type="ECO:0000313" key="7">
    <source>
        <dbReference type="EMBL" id="VFQ80466.1"/>
    </source>
</evidence>
<keyword evidence="5" id="KW-0812">Transmembrane</keyword>
<dbReference type="PANTHER" id="PTHR10426">
    <property type="entry name" value="STRICTOSIDINE SYNTHASE-RELATED"/>
    <property type="match status" value="1"/>
</dbReference>
<dbReference type="OrthoDB" id="5307922at2759"/>
<evidence type="ECO:0000256" key="4">
    <source>
        <dbReference type="ARBA" id="ARBA00023180"/>
    </source>
</evidence>
<dbReference type="AlphaFoldDB" id="A0A484LWW9"/>
<reference evidence="7 8" key="1">
    <citation type="submission" date="2018-04" db="EMBL/GenBank/DDBJ databases">
        <authorList>
            <person name="Vogel A."/>
        </authorList>
    </citation>
    <scope>NUCLEOTIDE SEQUENCE [LARGE SCALE GENOMIC DNA]</scope>
</reference>
<keyword evidence="4" id="KW-0325">Glycoprotein</keyword>
<evidence type="ECO:0000256" key="1">
    <source>
        <dbReference type="ARBA" id="ARBA00004116"/>
    </source>
</evidence>